<dbReference type="InterPro" id="IPR038495">
    <property type="entry name" value="ATPase_E_C"/>
</dbReference>
<dbReference type="STRING" id="258515.SAMN05192585_11462"/>
<gene>
    <name evidence="1" type="ORF">SAMN05192585_11462</name>
</gene>
<dbReference type="AlphaFoldDB" id="A0A1G9ZWI3"/>
<evidence type="ECO:0000313" key="1">
    <source>
        <dbReference type="EMBL" id="SDN25568.1"/>
    </source>
</evidence>
<dbReference type="EMBL" id="FNID01000014">
    <property type="protein sequence ID" value="SDN25568.1"/>
    <property type="molecule type" value="Genomic_DNA"/>
</dbReference>
<dbReference type="SUPFAM" id="SSF160527">
    <property type="entry name" value="V-type ATPase subunit E-like"/>
    <property type="match status" value="1"/>
</dbReference>
<name>A0A1G9ZWI3_9FIRM</name>
<dbReference type="Gene3D" id="3.30.2320.30">
    <property type="entry name" value="ATP synthase, E subunit, C-terminal"/>
    <property type="match status" value="1"/>
</dbReference>
<protein>
    <recommendedName>
        <fullName evidence="3">H+-ATPase subunit E/Vma4</fullName>
    </recommendedName>
</protein>
<proteinExistence type="predicted"/>
<keyword evidence="2" id="KW-1185">Reference proteome</keyword>
<organism evidence="1 2">
    <name type="scientific">Acetanaerobacterium elongatum</name>
    <dbReference type="NCBI Taxonomy" id="258515"/>
    <lineage>
        <taxon>Bacteria</taxon>
        <taxon>Bacillati</taxon>
        <taxon>Bacillota</taxon>
        <taxon>Clostridia</taxon>
        <taxon>Eubacteriales</taxon>
        <taxon>Oscillospiraceae</taxon>
        <taxon>Acetanaerobacterium</taxon>
    </lineage>
</organism>
<reference evidence="1 2" key="1">
    <citation type="submission" date="2016-10" db="EMBL/GenBank/DDBJ databases">
        <authorList>
            <person name="de Groot N.N."/>
        </authorList>
    </citation>
    <scope>NUCLEOTIDE SEQUENCE [LARGE SCALE GENOMIC DNA]</scope>
    <source>
        <strain evidence="1 2">CGMCC 1.5012</strain>
    </source>
</reference>
<accession>A0A1G9ZWI3</accession>
<dbReference type="Proteomes" id="UP000199182">
    <property type="component" value="Unassembled WGS sequence"/>
</dbReference>
<evidence type="ECO:0000313" key="2">
    <source>
        <dbReference type="Proteomes" id="UP000199182"/>
    </source>
</evidence>
<sequence length="199" mass="22622">MVITMAKLDEKLQRFEDAVLSQAKQRCDEILSGVEQVKKRELTTTEDAALSNAYELIQGEVTGITVESAREISQRRFAQKQEYLHRRAALEKSIFDNVKQRIIAYTRTEEYKSYLKAAAEKLKAEFAGKDVTLSLMPGDQPLEQLVRNSFQAPCKVVFTDAITLGGIVLTDNSNGYISDLSLDTVLNDQRDWFYQNCRL</sequence>
<evidence type="ECO:0008006" key="3">
    <source>
        <dbReference type="Google" id="ProtNLM"/>
    </source>
</evidence>